<dbReference type="Proteomes" id="UP000029533">
    <property type="component" value="Unassembled WGS sequence"/>
</dbReference>
<sequence length="158" mass="18531">MIELKTKDSTLKLDRIEGLLKLSNEQRMELFGKYYSNKIVKNYGKLDEVSLINGLILMLSDTLRYRANIKAVLSELKDSWYFRELVDGDTITVSDVIPAERKSQSQKSVIEKRKYAHSHEWSNETFYSPYDDELGWELYRLCSLPNIENVVEKLNKKD</sequence>
<organism evidence="1 2">
    <name type="scientific">Prevotella histicola JCM 15637 = DNF00424</name>
    <dbReference type="NCBI Taxonomy" id="1236504"/>
    <lineage>
        <taxon>Bacteria</taxon>
        <taxon>Pseudomonadati</taxon>
        <taxon>Bacteroidota</taxon>
        <taxon>Bacteroidia</taxon>
        <taxon>Bacteroidales</taxon>
        <taxon>Prevotellaceae</taxon>
        <taxon>Prevotella</taxon>
    </lineage>
</organism>
<dbReference type="RefSeq" id="WP_036869579.1">
    <property type="nucleotide sequence ID" value="NZ_JRNJ01000050.1"/>
</dbReference>
<evidence type="ECO:0000313" key="2">
    <source>
        <dbReference type="Proteomes" id="UP000029533"/>
    </source>
</evidence>
<proteinExistence type="predicted"/>
<protein>
    <submittedName>
        <fullName evidence="1">Uncharacterized protein</fullName>
    </submittedName>
</protein>
<dbReference type="AlphaFoldDB" id="A0AAW3FHF4"/>
<dbReference type="EMBL" id="JRNJ01000050">
    <property type="protein sequence ID" value="KGF28014.1"/>
    <property type="molecule type" value="Genomic_DNA"/>
</dbReference>
<accession>A0AAW3FHF4</accession>
<gene>
    <name evidence="1" type="ORF">HMPREF2132_04755</name>
</gene>
<comment type="caution">
    <text evidence="1">The sequence shown here is derived from an EMBL/GenBank/DDBJ whole genome shotgun (WGS) entry which is preliminary data.</text>
</comment>
<reference evidence="1 2" key="1">
    <citation type="submission" date="2014-07" db="EMBL/GenBank/DDBJ databases">
        <authorList>
            <person name="McCorrison J."/>
            <person name="Sanka R."/>
            <person name="Torralba M."/>
            <person name="Gillis M."/>
            <person name="Haft D.H."/>
            <person name="Methe B."/>
            <person name="Sutton G."/>
            <person name="Nelson K.E."/>
        </authorList>
    </citation>
    <scope>NUCLEOTIDE SEQUENCE [LARGE SCALE GENOMIC DNA]</scope>
    <source>
        <strain evidence="1 2">DNF00424</strain>
    </source>
</reference>
<name>A0AAW3FHF4_9BACT</name>
<evidence type="ECO:0000313" key="1">
    <source>
        <dbReference type="EMBL" id="KGF28014.1"/>
    </source>
</evidence>